<organism evidence="1 3">
    <name type="scientific">Enterococcus malodoratus ATCC 43197</name>
    <dbReference type="NCBI Taxonomy" id="1158601"/>
    <lineage>
        <taxon>Bacteria</taxon>
        <taxon>Bacillati</taxon>
        <taxon>Bacillota</taxon>
        <taxon>Bacilli</taxon>
        <taxon>Lactobacillales</taxon>
        <taxon>Enterococcaceae</taxon>
        <taxon>Enterococcus</taxon>
    </lineage>
</organism>
<gene>
    <name evidence="2" type="ORF">I585_04096</name>
    <name evidence="1" type="ORF">UAI_01324</name>
</gene>
<dbReference type="STRING" id="71451.RV07_GL001791"/>
<dbReference type="SUPFAM" id="SSF160379">
    <property type="entry name" value="SP0830-like"/>
    <property type="match status" value="1"/>
</dbReference>
<name>R2RFF2_9ENTE</name>
<evidence type="ECO:0000313" key="1">
    <source>
        <dbReference type="EMBL" id="EOH79346.1"/>
    </source>
</evidence>
<dbReference type="Gene3D" id="3.30.70.1260">
    <property type="entry name" value="bacterial protein sp0830 like"/>
    <property type="match status" value="1"/>
</dbReference>
<dbReference type="Gene3D" id="3.30.70.1280">
    <property type="entry name" value="SP0830-like domains"/>
    <property type="match status" value="1"/>
</dbReference>
<protein>
    <recommendedName>
        <fullName evidence="5">DUF1697 domain-containing protein</fullName>
    </recommendedName>
</protein>
<evidence type="ECO:0008006" key="5">
    <source>
        <dbReference type="Google" id="ProtNLM"/>
    </source>
</evidence>
<dbReference type="PANTHER" id="PTHR36439">
    <property type="entry name" value="BLL4334 PROTEIN"/>
    <property type="match status" value="1"/>
</dbReference>
<evidence type="ECO:0000313" key="3">
    <source>
        <dbReference type="Proteomes" id="UP000013783"/>
    </source>
</evidence>
<accession>R2RFF2</accession>
<dbReference type="AlphaFoldDB" id="R2RFF2"/>
<dbReference type="PATRIC" id="fig|1158601.3.peg.1291"/>
<dbReference type="OrthoDB" id="9806494at2"/>
<dbReference type="PANTHER" id="PTHR36439:SF1">
    <property type="entry name" value="DUF1697 DOMAIN-CONTAINING PROTEIN"/>
    <property type="match status" value="1"/>
</dbReference>
<dbReference type="eggNOG" id="COG3797">
    <property type="taxonomic scope" value="Bacteria"/>
</dbReference>
<dbReference type="Proteomes" id="UP000013783">
    <property type="component" value="Unassembled WGS sequence"/>
</dbReference>
<reference evidence="2 4" key="2">
    <citation type="submission" date="2013-03" db="EMBL/GenBank/DDBJ databases">
        <title>The Genome Sequence of Enterococcus malodoratus ATCC_43197 (PacBio/Illumina hybrid assembly).</title>
        <authorList>
            <consortium name="The Broad Institute Genomics Platform"/>
            <consortium name="The Broad Institute Genome Sequencing Center for Infectious Disease"/>
            <person name="Earl A."/>
            <person name="Russ C."/>
            <person name="Gilmore M."/>
            <person name="Surin D."/>
            <person name="Walker B."/>
            <person name="Young S."/>
            <person name="Zeng Q."/>
            <person name="Gargeya S."/>
            <person name="Fitzgerald M."/>
            <person name="Haas B."/>
            <person name="Abouelleil A."/>
            <person name="Allen A.W."/>
            <person name="Alvarado L."/>
            <person name="Arachchi H.M."/>
            <person name="Berlin A.M."/>
            <person name="Chapman S.B."/>
            <person name="Gainer-Dewar J."/>
            <person name="Goldberg J."/>
            <person name="Griggs A."/>
            <person name="Gujja S."/>
            <person name="Hansen M."/>
            <person name="Howarth C."/>
            <person name="Imamovic A."/>
            <person name="Ireland A."/>
            <person name="Larimer J."/>
            <person name="McCowan C."/>
            <person name="Murphy C."/>
            <person name="Pearson M."/>
            <person name="Poon T.W."/>
            <person name="Priest M."/>
            <person name="Roberts A."/>
            <person name="Saif S."/>
            <person name="Shea T."/>
            <person name="Sisk P."/>
            <person name="Sykes S."/>
            <person name="Wortman J."/>
            <person name="Nusbaum C."/>
            <person name="Birren B."/>
        </authorList>
    </citation>
    <scope>NUCLEOTIDE SEQUENCE [LARGE SCALE GENOMIC DNA]</scope>
    <source>
        <strain evidence="2 4">ATCC 43197</strain>
    </source>
</reference>
<dbReference type="EMBL" id="ASWA01000004">
    <property type="protein sequence ID" value="EOT64895.1"/>
    <property type="molecule type" value="Genomic_DNA"/>
</dbReference>
<keyword evidence="4" id="KW-1185">Reference proteome</keyword>
<sequence length="179" mass="20246">MRKYIAFLRGINISGRNKIAMPLLKEAFEKKGFSEVSTYINSGNVIFSSDNLEKIELIKLCEALIIDGFDLTIPVTIVAVDELAETLTHAPEWWGHEKETIHYAIFMIPPMTTAEVFAAVGEIKPEYEQIASHDEVIFWSAPRKTFNKARWAKIASSSVNNQVTIRNSNTVKKLLQMSQ</sequence>
<evidence type="ECO:0000313" key="2">
    <source>
        <dbReference type="EMBL" id="EOT64895.1"/>
    </source>
</evidence>
<dbReference type="InterPro" id="IPR012545">
    <property type="entry name" value="DUF1697"/>
</dbReference>
<proteinExistence type="predicted"/>
<evidence type="ECO:0000313" key="4">
    <source>
        <dbReference type="Proteomes" id="UP000014148"/>
    </source>
</evidence>
<reference evidence="1 3" key="1">
    <citation type="submission" date="2013-02" db="EMBL/GenBank/DDBJ databases">
        <title>The Genome Sequence of Enterococcus malodoratus ATCC_43197.</title>
        <authorList>
            <consortium name="The Broad Institute Genome Sequencing Platform"/>
            <consortium name="The Broad Institute Genome Sequencing Center for Infectious Disease"/>
            <person name="Earl A.M."/>
            <person name="Gilmore M.S."/>
            <person name="Lebreton F."/>
            <person name="Walker B."/>
            <person name="Young S.K."/>
            <person name="Zeng Q."/>
            <person name="Gargeya S."/>
            <person name="Fitzgerald M."/>
            <person name="Haas B."/>
            <person name="Abouelleil A."/>
            <person name="Alvarado L."/>
            <person name="Arachchi H.M."/>
            <person name="Berlin A.M."/>
            <person name="Chapman S.B."/>
            <person name="Dewar J."/>
            <person name="Goldberg J."/>
            <person name="Griggs A."/>
            <person name="Gujja S."/>
            <person name="Hansen M."/>
            <person name="Howarth C."/>
            <person name="Imamovic A."/>
            <person name="Larimer J."/>
            <person name="McCowan C."/>
            <person name="Murphy C."/>
            <person name="Neiman D."/>
            <person name="Pearson M."/>
            <person name="Priest M."/>
            <person name="Roberts A."/>
            <person name="Saif S."/>
            <person name="Shea T."/>
            <person name="Sisk P."/>
            <person name="Sykes S."/>
            <person name="Wortman J."/>
            <person name="Nusbaum C."/>
            <person name="Birren B."/>
        </authorList>
    </citation>
    <scope>NUCLEOTIDE SEQUENCE [LARGE SCALE GENOMIC DNA]</scope>
    <source>
        <strain evidence="1 3">ATCC 43197</strain>
    </source>
</reference>
<dbReference type="EMBL" id="AJAK01000010">
    <property type="protein sequence ID" value="EOH79346.1"/>
    <property type="molecule type" value="Genomic_DNA"/>
</dbReference>
<dbReference type="PIRSF" id="PIRSF008502">
    <property type="entry name" value="UCP008502"/>
    <property type="match status" value="1"/>
</dbReference>
<dbReference type="Proteomes" id="UP000014148">
    <property type="component" value="Unassembled WGS sequence"/>
</dbReference>
<dbReference type="RefSeq" id="WP_010740176.1">
    <property type="nucleotide sequence ID" value="NZ_KB946250.1"/>
</dbReference>
<comment type="caution">
    <text evidence="1">The sequence shown here is derived from an EMBL/GenBank/DDBJ whole genome shotgun (WGS) entry which is preliminary data.</text>
</comment>
<dbReference type="Pfam" id="PF08002">
    <property type="entry name" value="DUF1697"/>
    <property type="match status" value="1"/>
</dbReference>